<dbReference type="Pfam" id="PF00381">
    <property type="entry name" value="PTS-HPr"/>
    <property type="match status" value="1"/>
</dbReference>
<comment type="caution">
    <text evidence="8">The sequence shown here is derived from an EMBL/GenBank/DDBJ whole genome shotgun (WGS) entry which is preliminary data.</text>
</comment>
<dbReference type="PROSITE" id="PS51350">
    <property type="entry name" value="PTS_HPR_DOM"/>
    <property type="match status" value="1"/>
</dbReference>
<evidence type="ECO:0000256" key="6">
    <source>
        <dbReference type="ARBA" id="ARBA00022683"/>
    </source>
</evidence>
<dbReference type="AlphaFoldDB" id="A0A8J8GDI1"/>
<dbReference type="Proteomes" id="UP000625804">
    <property type="component" value="Unassembled WGS sequence"/>
</dbReference>
<dbReference type="InterPro" id="IPR035895">
    <property type="entry name" value="HPr-like_sf"/>
</dbReference>
<dbReference type="PRINTS" id="PR00107">
    <property type="entry name" value="PHOSPHOCPHPR"/>
</dbReference>
<keyword evidence="6" id="KW-0598">Phosphotransferase system</keyword>
<organism evidence="8 9">
    <name type="scientific">Calidifontibacillus erzurumensis</name>
    <dbReference type="NCBI Taxonomy" id="2741433"/>
    <lineage>
        <taxon>Bacteria</taxon>
        <taxon>Bacillati</taxon>
        <taxon>Bacillota</taxon>
        <taxon>Bacilli</taxon>
        <taxon>Bacillales</taxon>
        <taxon>Bacillaceae</taxon>
        <taxon>Calidifontibacillus/Schinkia group</taxon>
        <taxon>Calidifontibacillus</taxon>
    </lineage>
</organism>
<evidence type="ECO:0000256" key="3">
    <source>
        <dbReference type="ARBA" id="ARBA00020422"/>
    </source>
</evidence>
<dbReference type="PANTHER" id="PTHR33705">
    <property type="entry name" value="PHOSPHOCARRIER PROTEIN HPR"/>
    <property type="match status" value="1"/>
</dbReference>
<dbReference type="EMBL" id="JABTTE010000007">
    <property type="protein sequence ID" value="NSL51539.1"/>
    <property type="molecule type" value="Genomic_DNA"/>
</dbReference>
<reference evidence="8" key="1">
    <citation type="submission" date="2020-06" db="EMBL/GenBank/DDBJ databases">
        <title>A novel thermopfilic bacterium from Erzurum, Turkey.</title>
        <authorList>
            <person name="Adiguzel A."/>
            <person name="Ay H."/>
            <person name="Baltaci M.O."/>
        </authorList>
    </citation>
    <scope>NUCLEOTIDE SEQUENCE</scope>
    <source>
        <strain evidence="8">P2</strain>
    </source>
</reference>
<sequence length="89" mass="9751">MEKTFTVTKETGIHARPATVLIQEASKFNCDINIEYKNKKANLKSIMGVMSLGIPKGAQIKIIANGTDEKEALQAIEEVFNKESLGEPS</sequence>
<evidence type="ECO:0000313" key="8">
    <source>
        <dbReference type="EMBL" id="NSL51539.1"/>
    </source>
</evidence>
<dbReference type="GO" id="GO:0005737">
    <property type="term" value="C:cytoplasm"/>
    <property type="evidence" value="ECO:0007669"/>
    <property type="project" value="UniProtKB-SubCell"/>
</dbReference>
<feature type="domain" description="HPr" evidence="7">
    <location>
        <begin position="1"/>
        <end position="88"/>
    </location>
</feature>
<dbReference type="PROSITE" id="PS00369">
    <property type="entry name" value="PTS_HPR_HIS"/>
    <property type="match status" value="1"/>
</dbReference>
<keyword evidence="9" id="KW-1185">Reference proteome</keyword>
<keyword evidence="4" id="KW-0963">Cytoplasm</keyword>
<dbReference type="CDD" id="cd00367">
    <property type="entry name" value="PTS-HPr_like"/>
    <property type="match status" value="1"/>
</dbReference>
<evidence type="ECO:0000256" key="4">
    <source>
        <dbReference type="ARBA" id="ARBA00022490"/>
    </source>
</evidence>
<dbReference type="Gene3D" id="3.30.1340.10">
    <property type="entry name" value="HPr-like"/>
    <property type="match status" value="1"/>
</dbReference>
<dbReference type="InterPro" id="IPR000032">
    <property type="entry name" value="HPr-like"/>
</dbReference>
<accession>A0A8J8GDI1</accession>
<evidence type="ECO:0000256" key="2">
    <source>
        <dbReference type="ARBA" id="ARBA00004496"/>
    </source>
</evidence>
<comment type="function">
    <text evidence="1">General (non sugar-specific) component of the phosphoenolpyruvate-dependent sugar phosphotransferase system (sugar PTS). This major carbohydrate active-transport system catalyzes the phosphorylation of incoming sugar substrates concomitantly with their translocation across the cell membrane. The phosphoryl group from phosphoenolpyruvate (PEP) is transferred to the phosphoryl carrier protein HPr by enzyme I. Phospho-HPr then transfers it to the PTS EIIA domain.</text>
</comment>
<dbReference type="NCBIfam" id="TIGR01003">
    <property type="entry name" value="PTS_HPr_family"/>
    <property type="match status" value="1"/>
</dbReference>
<keyword evidence="5" id="KW-0762">Sugar transport</keyword>
<dbReference type="SUPFAM" id="SSF55594">
    <property type="entry name" value="HPr-like"/>
    <property type="match status" value="1"/>
</dbReference>
<dbReference type="InterPro" id="IPR001020">
    <property type="entry name" value="PTS_HPr_His_P_site"/>
</dbReference>
<evidence type="ECO:0000256" key="1">
    <source>
        <dbReference type="ARBA" id="ARBA00003681"/>
    </source>
</evidence>
<protein>
    <recommendedName>
        <fullName evidence="3">Phosphocarrier protein HPr</fullName>
    </recommendedName>
</protein>
<evidence type="ECO:0000256" key="5">
    <source>
        <dbReference type="ARBA" id="ARBA00022597"/>
    </source>
</evidence>
<proteinExistence type="predicted"/>
<dbReference type="PANTHER" id="PTHR33705:SF2">
    <property type="entry name" value="PHOSPHOCARRIER PROTEIN NPR"/>
    <property type="match status" value="1"/>
</dbReference>
<dbReference type="NCBIfam" id="NF010352">
    <property type="entry name" value="PRK13780.1"/>
    <property type="match status" value="1"/>
</dbReference>
<gene>
    <name evidence="8" type="ORF">HR057_07110</name>
</gene>
<evidence type="ECO:0000259" key="7">
    <source>
        <dbReference type="PROSITE" id="PS51350"/>
    </source>
</evidence>
<dbReference type="InterPro" id="IPR050399">
    <property type="entry name" value="HPr"/>
</dbReference>
<keyword evidence="5" id="KW-0813">Transport</keyword>
<evidence type="ECO:0000313" key="9">
    <source>
        <dbReference type="Proteomes" id="UP000625804"/>
    </source>
</evidence>
<dbReference type="GO" id="GO:0009401">
    <property type="term" value="P:phosphoenolpyruvate-dependent sugar phosphotransferase system"/>
    <property type="evidence" value="ECO:0007669"/>
    <property type="project" value="UniProtKB-KW"/>
</dbReference>
<name>A0A8J8GDI1_9BACI</name>
<comment type="subcellular location">
    <subcellularLocation>
        <location evidence="2">Cytoplasm</location>
    </subcellularLocation>
</comment>